<dbReference type="EMBL" id="WELI01000005">
    <property type="protein sequence ID" value="KAB7730438.1"/>
    <property type="molecule type" value="Genomic_DNA"/>
</dbReference>
<reference evidence="7 8" key="1">
    <citation type="submission" date="2019-10" db="EMBL/GenBank/DDBJ databases">
        <title>Rudanella paleaurantiibacter sp. nov., isolated from sludge.</title>
        <authorList>
            <person name="Xu S.Q."/>
        </authorList>
    </citation>
    <scope>NUCLEOTIDE SEQUENCE [LARGE SCALE GENOMIC DNA]</scope>
    <source>
        <strain evidence="7 8">HX-22-17</strain>
    </source>
</reference>
<comment type="subcellular location">
    <subcellularLocation>
        <location evidence="1">Cell outer membrane</location>
    </subcellularLocation>
</comment>
<name>A0A7J5TZ65_9BACT</name>
<dbReference type="Pfam" id="PF14905">
    <property type="entry name" value="OMP_b-brl_3"/>
    <property type="match status" value="1"/>
</dbReference>
<feature type="region of interest" description="Disordered" evidence="4">
    <location>
        <begin position="442"/>
        <end position="461"/>
    </location>
</feature>
<feature type="region of interest" description="Disordered" evidence="4">
    <location>
        <begin position="309"/>
        <end position="338"/>
    </location>
</feature>
<evidence type="ECO:0000256" key="4">
    <source>
        <dbReference type="SAM" id="MobiDB-lite"/>
    </source>
</evidence>
<evidence type="ECO:0000256" key="1">
    <source>
        <dbReference type="ARBA" id="ARBA00004442"/>
    </source>
</evidence>
<keyword evidence="5" id="KW-0732">Signal</keyword>
<gene>
    <name evidence="7" type="ORF">F5984_14930</name>
</gene>
<dbReference type="InterPro" id="IPR013784">
    <property type="entry name" value="Carb-bd-like_fold"/>
</dbReference>
<keyword evidence="3" id="KW-0998">Cell outer membrane</keyword>
<feature type="domain" description="Outer membrane protein beta-barrel" evidence="6">
    <location>
        <begin position="542"/>
        <end position="957"/>
    </location>
</feature>
<dbReference type="Proteomes" id="UP000488299">
    <property type="component" value="Unassembled WGS sequence"/>
</dbReference>
<proteinExistence type="predicted"/>
<dbReference type="RefSeq" id="WP_152125021.1">
    <property type="nucleotide sequence ID" value="NZ_WELI01000005.1"/>
</dbReference>
<dbReference type="Pfam" id="PF13620">
    <property type="entry name" value="CarboxypepD_reg"/>
    <property type="match status" value="1"/>
</dbReference>
<dbReference type="Gene3D" id="2.40.170.20">
    <property type="entry name" value="TonB-dependent receptor, beta-barrel domain"/>
    <property type="match status" value="1"/>
</dbReference>
<dbReference type="GO" id="GO:0030246">
    <property type="term" value="F:carbohydrate binding"/>
    <property type="evidence" value="ECO:0007669"/>
    <property type="project" value="InterPro"/>
</dbReference>
<organism evidence="7 8">
    <name type="scientific">Rudanella paleaurantiibacter</name>
    <dbReference type="NCBI Taxonomy" id="2614655"/>
    <lineage>
        <taxon>Bacteria</taxon>
        <taxon>Pseudomonadati</taxon>
        <taxon>Bacteroidota</taxon>
        <taxon>Cytophagia</taxon>
        <taxon>Cytophagales</taxon>
        <taxon>Cytophagaceae</taxon>
        <taxon>Rudanella</taxon>
    </lineage>
</organism>
<keyword evidence="8" id="KW-1185">Reference proteome</keyword>
<dbReference type="InterPro" id="IPR036942">
    <property type="entry name" value="Beta-barrel_TonB_sf"/>
</dbReference>
<sequence length="969" mass="107118">MRLLLLFTILLASLSSFAQNRGIGTIRASVLDSTTKQGLPEATVSLLRGRDSSLVTFQVTGGEGEFMFRNVAEGPYQLLITYVGYQTLRRNVTITAAEPTPNLGPLYMATEAKSLNEVTVQGAPVVIKGDTLEFNAGSFKTQPNAVVEDLIKKLPGMEVERDGTVKAQGQEVKRILVDGKPFFGNDPKMATRNLPAEMIDKVQLYDRQSEQSQFSGVDDGDREKTINITTKRDRRKGVFGRQSLGMGQEPPSGPTRYQGQVGINRFDNGQQLSVIGSANNINQQNFSAEGLGNGGGLGGFGGGNNFGGGGMGGNGGNRGGQGGNSGGNSGLPTGQQTNLTRAISGGLNFSDGLTSKVDFSASYFYNNTRTITEQTSRRENILPSAALRGAPYPDSTNITNRQSSSVSTFGNHRVNAQLIWRIDSMNTLRVIPNLVFSDNVSNSLSDSRTASNRGTPLNSSLTNYDANGRGVSGTNTLLWTHKFKRRGRTFSANLNTTLNSQVTNGFNRSKNEYFQSITNIPLSSSITGGGSLTGVGGLFAANINQRNEQQTDAMTSNLNLSYTEPLSLAKTLEFRYNLNTNDNSSDRQVFDFDERVNAYTLPNERLTNRFDNIFRTQRAGVSLQTRRLKYNYTFGFDVQDANLQTNNISRDIELTRYYLNLLPNALFTYNVSRNQRLMINYRSRIQPPSVNQLQPVLNNSNPLNIQTGNPDLKPEFANTLNINYNNFDPTTFRSLFASINVNQINRRIVNATAFNSAGGQVTKPVNADGYYSITGFLNLGRSIDWSGQRVNLSWATNGSFVNNISFVNDQLNKGRNLSVGQRVSINTFWKDKLDLNLSGNVSYQSAQYSLQPQQNSNFLFTSLNAFVFYQLPGRFTLTSDFSYNANSGRAAGFNQRFALWNVGVAKQLFKQKQGELRLSVYDLLNQNRSIIRNVNDTYIEDVQSLVLRRYVMLTFTYNLRKFGMTSTRR</sequence>
<dbReference type="InterPro" id="IPR041700">
    <property type="entry name" value="OMP_b-brl_3"/>
</dbReference>
<comment type="caution">
    <text evidence="7">The sequence shown here is derived from an EMBL/GenBank/DDBJ whole genome shotgun (WGS) entry which is preliminary data.</text>
</comment>
<protein>
    <submittedName>
        <fullName evidence="7">Outer membrane beta-barrel protein</fullName>
    </submittedName>
</protein>
<dbReference type="Gene3D" id="2.60.40.1120">
    <property type="entry name" value="Carboxypeptidase-like, regulatory domain"/>
    <property type="match status" value="1"/>
</dbReference>
<feature type="signal peptide" evidence="5">
    <location>
        <begin position="1"/>
        <end position="18"/>
    </location>
</feature>
<evidence type="ECO:0000256" key="2">
    <source>
        <dbReference type="ARBA" id="ARBA00023136"/>
    </source>
</evidence>
<evidence type="ECO:0000313" key="8">
    <source>
        <dbReference type="Proteomes" id="UP000488299"/>
    </source>
</evidence>
<dbReference type="SUPFAM" id="SSF56935">
    <property type="entry name" value="Porins"/>
    <property type="match status" value="1"/>
</dbReference>
<dbReference type="SUPFAM" id="SSF49452">
    <property type="entry name" value="Starch-binding domain-like"/>
    <property type="match status" value="1"/>
</dbReference>
<feature type="compositionally biased region" description="Gly residues" evidence="4">
    <location>
        <begin position="309"/>
        <end position="329"/>
    </location>
</feature>
<accession>A0A7J5TZ65</accession>
<keyword evidence="2" id="KW-0472">Membrane</keyword>
<evidence type="ECO:0000256" key="3">
    <source>
        <dbReference type="ARBA" id="ARBA00023237"/>
    </source>
</evidence>
<dbReference type="AlphaFoldDB" id="A0A7J5TZ65"/>
<evidence type="ECO:0000259" key="6">
    <source>
        <dbReference type="Pfam" id="PF14905"/>
    </source>
</evidence>
<feature type="chain" id="PRO_5029474788" evidence="5">
    <location>
        <begin position="19"/>
        <end position="969"/>
    </location>
</feature>
<evidence type="ECO:0000313" key="7">
    <source>
        <dbReference type="EMBL" id="KAB7730438.1"/>
    </source>
</evidence>
<evidence type="ECO:0000256" key="5">
    <source>
        <dbReference type="SAM" id="SignalP"/>
    </source>
</evidence>
<dbReference type="GO" id="GO:0009279">
    <property type="term" value="C:cell outer membrane"/>
    <property type="evidence" value="ECO:0007669"/>
    <property type="project" value="UniProtKB-SubCell"/>
</dbReference>